<evidence type="ECO:0000313" key="2">
    <source>
        <dbReference type="EMBL" id="CAK9253698.1"/>
    </source>
</evidence>
<dbReference type="EMBL" id="CAXAQS010000931">
    <property type="protein sequence ID" value="CAK9253698.1"/>
    <property type="molecule type" value="Genomic_DNA"/>
</dbReference>
<evidence type="ECO:0000256" key="1">
    <source>
        <dbReference type="SAM" id="MobiDB-lite"/>
    </source>
</evidence>
<feature type="compositionally biased region" description="Polar residues" evidence="1">
    <location>
        <begin position="105"/>
        <end position="117"/>
    </location>
</feature>
<proteinExistence type="predicted"/>
<evidence type="ECO:0000313" key="3">
    <source>
        <dbReference type="Proteomes" id="UP001497444"/>
    </source>
</evidence>
<reference evidence="2" key="1">
    <citation type="submission" date="2024-02" db="EMBL/GenBank/DDBJ databases">
        <authorList>
            <consortium name="ELIXIR-Norway"/>
            <consortium name="Elixir Norway"/>
        </authorList>
    </citation>
    <scope>NUCLEOTIDE SEQUENCE</scope>
</reference>
<accession>A0ABP0VGY0</accession>
<name>A0ABP0VGY0_9BRYO</name>
<protein>
    <submittedName>
        <fullName evidence="2">Uncharacterized protein</fullName>
    </submittedName>
</protein>
<dbReference type="Proteomes" id="UP001497444">
    <property type="component" value="Unassembled WGS sequence"/>
</dbReference>
<organism evidence="2 3">
    <name type="scientific">Sphagnum jensenii</name>
    <dbReference type="NCBI Taxonomy" id="128206"/>
    <lineage>
        <taxon>Eukaryota</taxon>
        <taxon>Viridiplantae</taxon>
        <taxon>Streptophyta</taxon>
        <taxon>Embryophyta</taxon>
        <taxon>Bryophyta</taxon>
        <taxon>Sphagnophytina</taxon>
        <taxon>Sphagnopsida</taxon>
        <taxon>Sphagnales</taxon>
        <taxon>Sphagnaceae</taxon>
        <taxon>Sphagnum</taxon>
    </lineage>
</organism>
<comment type="caution">
    <text evidence="2">The sequence shown here is derived from an EMBL/GenBank/DDBJ whole genome shotgun (WGS) entry which is preliminary data.</text>
</comment>
<feature type="compositionally biased region" description="Polar residues" evidence="1">
    <location>
        <begin position="7"/>
        <end position="19"/>
    </location>
</feature>
<feature type="region of interest" description="Disordered" evidence="1">
    <location>
        <begin position="1"/>
        <end position="161"/>
    </location>
</feature>
<gene>
    <name evidence="2" type="ORF">CSSPJE1EN1_LOCUS29076</name>
</gene>
<keyword evidence="3" id="KW-1185">Reference proteome</keyword>
<sequence length="191" mass="21163">MGRKLYNSGNLQHTASKAFTTGGEEEKERKPAPPPPTHASDSDQKMFDCTISPPHRTTREQKGTVLHPAQDSTSRTRLPFAISELTSSPGSGDRANLNPFARNSGEASRSELLQSQQEDPREGWTFQGKRRLPVRLLSPRQDLAETTTRPPHLVTTPGGKRGQTHLELHHSYFESLGISVPEGQDFCKARI</sequence>